<feature type="binding site" evidence="11">
    <location>
        <begin position="165"/>
        <end position="166"/>
    </location>
    <ligand>
        <name>ATP</name>
        <dbReference type="ChEBI" id="CHEBI:30616"/>
    </ligand>
</feature>
<dbReference type="EMBL" id="JBJJXI010000071">
    <property type="protein sequence ID" value="KAL3396454.1"/>
    <property type="molecule type" value="Genomic_DNA"/>
</dbReference>
<dbReference type="GO" id="GO:0005829">
    <property type="term" value="C:cytosol"/>
    <property type="evidence" value="ECO:0007669"/>
    <property type="project" value="UniProtKB-SubCell"/>
</dbReference>
<dbReference type="InterPro" id="IPR036873">
    <property type="entry name" value="Rhodanese-like_dom_sf"/>
</dbReference>
<dbReference type="GO" id="GO:0016779">
    <property type="term" value="F:nucleotidyltransferase activity"/>
    <property type="evidence" value="ECO:0007669"/>
    <property type="project" value="UniProtKB-UniRule"/>
</dbReference>
<sequence>MNEKILLAEIAELKKRLREKEAALIALRQETQILQENGLTNTEIARYSRQVILPSIGVTGQIKIKHASVLIVGAGGLGCPSGLYLAGAGVGRIGIIDYDDVEITNLHRQVLFTSSDIGRPKACAAAEHLNRLNDSIQVVPYKVQLDSSNALNIVKDYDIVLDATDNVATRYLLNDACVLAGKPLVSGSALQFEGQLTVYNFRGGPCFRCIYPDPPPPETVNNCGDSGVIGAVVGTIGVLQALQVINIILDLPGIMSQRLLLFNGINMKFRDLTLRAQNKKCAVCGPNSTIHHLIDYEQFCGSKANDKNPNLKVLEQHERISVVDYNEKISSMPHLLIDVRSAQEFELCHLEHSLNIPFKTLSNNKNLEKLQKEINENHHETKNIYVICRRGNDSQKAVKIMKNFFTNSDIQIRDIIGGIHAWTYNIDTSFPIY</sequence>
<evidence type="ECO:0000256" key="12">
    <source>
        <dbReference type="SAM" id="Coils"/>
    </source>
</evidence>
<dbReference type="SMART" id="SM00450">
    <property type="entry name" value="RHOD"/>
    <property type="match status" value="1"/>
</dbReference>
<keyword evidence="9 11" id="KW-0501">Molybdenum cofactor biosynthesis</keyword>
<keyword evidence="10 11" id="KW-0511">Multifunctional enzyme</keyword>
<feature type="binding site" evidence="11">
    <location>
        <position position="121"/>
    </location>
    <ligand>
        <name>ATP</name>
        <dbReference type="ChEBI" id="CHEBI:30616"/>
    </ligand>
</feature>
<keyword evidence="8 11" id="KW-0067">ATP-binding</keyword>
<dbReference type="InterPro" id="IPR035985">
    <property type="entry name" value="Ubiquitin-activating_enz"/>
</dbReference>
<keyword evidence="4 11" id="KW-0819">tRNA processing</keyword>
<evidence type="ECO:0000256" key="4">
    <source>
        <dbReference type="ARBA" id="ARBA00022694"/>
    </source>
</evidence>
<comment type="similarity">
    <text evidence="11">In the N-terminal section; belongs to the HesA/MoeB/ThiF family. UBA4 subfamily.</text>
</comment>
<keyword evidence="2 11" id="KW-0963">Cytoplasm</keyword>
<proteinExistence type="inferred from homology"/>
<dbReference type="FunFam" id="3.40.250.10:FF:000014">
    <property type="entry name" value="Adenylyltransferase and sulfurtransferase MOCS3"/>
    <property type="match status" value="1"/>
</dbReference>
<dbReference type="InterPro" id="IPR000594">
    <property type="entry name" value="ThiF_NAD_FAD-bd"/>
</dbReference>
<evidence type="ECO:0000313" key="14">
    <source>
        <dbReference type="EMBL" id="KAL3396454.1"/>
    </source>
</evidence>
<dbReference type="FunFam" id="3.40.50.720:FF:000033">
    <property type="entry name" value="Adenylyltransferase and sulfurtransferase MOCS3"/>
    <property type="match status" value="1"/>
</dbReference>
<evidence type="ECO:0000256" key="6">
    <source>
        <dbReference type="ARBA" id="ARBA00022741"/>
    </source>
</evidence>
<feature type="binding site" evidence="11">
    <location>
        <position position="281"/>
    </location>
    <ligand>
        <name>Zn(2+)</name>
        <dbReference type="ChEBI" id="CHEBI:29105"/>
    </ligand>
</feature>
<dbReference type="GO" id="GO:0016783">
    <property type="term" value="F:sulfurtransferase activity"/>
    <property type="evidence" value="ECO:0007669"/>
    <property type="project" value="UniProtKB-UniRule"/>
</dbReference>
<dbReference type="AlphaFoldDB" id="A0ABD2WUE1"/>
<dbReference type="Gene3D" id="3.40.250.10">
    <property type="entry name" value="Rhodanese-like domain"/>
    <property type="match status" value="1"/>
</dbReference>
<keyword evidence="3 11" id="KW-0808">Transferase</keyword>
<feature type="domain" description="Rhodanese" evidence="13">
    <location>
        <begin position="330"/>
        <end position="431"/>
    </location>
</feature>
<dbReference type="GO" id="GO:0005524">
    <property type="term" value="F:ATP binding"/>
    <property type="evidence" value="ECO:0007669"/>
    <property type="project" value="UniProtKB-KW"/>
</dbReference>
<evidence type="ECO:0000256" key="7">
    <source>
        <dbReference type="ARBA" id="ARBA00022833"/>
    </source>
</evidence>
<evidence type="ECO:0000256" key="3">
    <source>
        <dbReference type="ARBA" id="ARBA00022679"/>
    </source>
</evidence>
<keyword evidence="6 11" id="KW-0547">Nucleotide-binding</keyword>
<evidence type="ECO:0000256" key="9">
    <source>
        <dbReference type="ARBA" id="ARBA00023150"/>
    </source>
</evidence>
<keyword evidence="15" id="KW-1185">Reference proteome</keyword>
<feature type="active site" description="Glycyl thioester intermediate; for adenylyltransferase activity" evidence="11">
    <location>
        <position position="223"/>
    </location>
</feature>
<feature type="binding site" evidence="11">
    <location>
        <position position="284"/>
    </location>
    <ligand>
        <name>Zn(2+)</name>
        <dbReference type="ChEBI" id="CHEBI:29105"/>
    </ligand>
</feature>
<dbReference type="InterPro" id="IPR045886">
    <property type="entry name" value="ThiF/MoeB/HesA"/>
</dbReference>
<dbReference type="CDD" id="cd00757">
    <property type="entry name" value="ThiF_MoeB_HesA_family"/>
    <property type="match status" value="1"/>
</dbReference>
<dbReference type="SUPFAM" id="SSF69572">
    <property type="entry name" value="Activating enzymes of the ubiquitin-like proteins"/>
    <property type="match status" value="1"/>
</dbReference>
<dbReference type="Pfam" id="PF00899">
    <property type="entry name" value="ThiF"/>
    <property type="match status" value="1"/>
</dbReference>
<feature type="binding site" evidence="11">
    <location>
        <position position="206"/>
    </location>
    <ligand>
        <name>Zn(2+)</name>
        <dbReference type="ChEBI" id="CHEBI:29105"/>
    </ligand>
</feature>
<dbReference type="InterPro" id="IPR028885">
    <property type="entry name" value="MOCS3/Uba4"/>
</dbReference>
<dbReference type="GO" id="GO:0034227">
    <property type="term" value="P:tRNA thio-modification"/>
    <property type="evidence" value="ECO:0007669"/>
    <property type="project" value="UniProtKB-UniRule"/>
</dbReference>
<comment type="pathway">
    <text evidence="11">tRNA modification; 5-methoxycarbonylmethyl-2-thiouridine-tRNA biosynthesis.</text>
</comment>
<dbReference type="EC" id="2.7.7.-" evidence="11"/>
<evidence type="ECO:0000256" key="11">
    <source>
        <dbReference type="HAMAP-Rule" id="MF_03049"/>
    </source>
</evidence>
<keyword evidence="12" id="KW-0175">Coiled coil</keyword>
<evidence type="ECO:0000256" key="2">
    <source>
        <dbReference type="ARBA" id="ARBA00022490"/>
    </source>
</evidence>
<dbReference type="GO" id="GO:0002098">
    <property type="term" value="P:tRNA wobble uridine modification"/>
    <property type="evidence" value="ECO:0007669"/>
    <property type="project" value="UniProtKB-UniRule"/>
</dbReference>
<dbReference type="Gene3D" id="3.40.50.720">
    <property type="entry name" value="NAD(P)-binding Rossmann-like Domain"/>
    <property type="match status" value="1"/>
</dbReference>
<dbReference type="PANTHER" id="PTHR10953:SF102">
    <property type="entry name" value="ADENYLYLTRANSFERASE AND SULFURTRANSFERASE MOCS3"/>
    <property type="match status" value="1"/>
</dbReference>
<reference evidence="14 15" key="1">
    <citation type="journal article" date="2024" name="bioRxiv">
        <title>A reference genome for Trichogramma kaykai: A tiny desert-dwelling parasitoid wasp with competing sex-ratio distorters.</title>
        <authorList>
            <person name="Culotta J."/>
            <person name="Lindsey A.R."/>
        </authorList>
    </citation>
    <scope>NUCLEOTIDE SEQUENCE [LARGE SCALE GENOMIC DNA]</scope>
    <source>
        <strain evidence="14 15">KSX58</strain>
    </source>
</reference>
<keyword evidence="7 11" id="KW-0862">Zinc</keyword>
<gene>
    <name evidence="14" type="ORF">TKK_009620</name>
</gene>
<dbReference type="HAMAP" id="MF_03049">
    <property type="entry name" value="MOCS3_Uba4"/>
    <property type="match status" value="1"/>
</dbReference>
<dbReference type="GO" id="GO:0006777">
    <property type="term" value="P:Mo-molybdopterin cofactor biosynthetic process"/>
    <property type="evidence" value="ECO:0007669"/>
    <property type="project" value="UniProtKB-UniRule"/>
</dbReference>
<evidence type="ECO:0000256" key="1">
    <source>
        <dbReference type="ARBA" id="ARBA00004514"/>
    </source>
</evidence>
<feature type="binding site" evidence="11">
    <location>
        <begin position="104"/>
        <end position="108"/>
    </location>
    <ligand>
        <name>ATP</name>
        <dbReference type="ChEBI" id="CHEBI:30616"/>
    </ligand>
</feature>
<protein>
    <recommendedName>
        <fullName evidence="11">Adenylyltransferase and sulfurtransferase MOCS3 homolog</fullName>
    </recommendedName>
    <alternativeName>
        <fullName evidence="11">UBA4 homolog</fullName>
    </alternativeName>
    <alternativeName>
        <fullName evidence="11">Ubiquitin-like protein activator 4 homolog</fullName>
    </alternativeName>
    <domain>
        <recommendedName>
            <fullName evidence="11">Adenylyltransferase</fullName>
            <ecNumber evidence="11">2.7.7.-</ecNumber>
        </recommendedName>
    </domain>
    <domain>
        <recommendedName>
            <fullName evidence="11">Sulfurtransferase</fullName>
            <ecNumber evidence="11">2.8.1.-</ecNumber>
        </recommendedName>
    </domain>
</protein>
<name>A0ABD2WUE1_9HYME</name>
<evidence type="ECO:0000256" key="5">
    <source>
        <dbReference type="ARBA" id="ARBA00022723"/>
    </source>
</evidence>
<dbReference type="InterPro" id="IPR001763">
    <property type="entry name" value="Rhodanese-like_dom"/>
</dbReference>
<evidence type="ECO:0000259" key="13">
    <source>
        <dbReference type="PROSITE" id="PS50206"/>
    </source>
</evidence>
<comment type="function">
    <text evidence="11">Plays a central role in 2-thiolation of mcm(5)S(2)U at tRNA wobble positions of cytosolic tRNA(Lys), tRNA(Glu) and tRNA(Gln). Acts by mediating the C-terminal thiocarboxylation of the sulfur carrier URM1. Its N-terminus first activates URM1 as acyl-adenylate (-COAMP), then the persulfide sulfur on the catalytic cysteine is transferred to URM1 to form thiocarboxylation (-COSH) of its C-terminus. The reaction probably involves hydrogen sulfide that is generated from the persulfide intermediate and that acts as nucleophile towards URM1. Subsequently, a transient disulfide bond is formed. Does not use thiosulfate as sulfur donor; NFS1 probably acting as a sulfur donor for thiocarboxylation reactions.</text>
</comment>
<dbReference type="NCBIfam" id="NF004281">
    <property type="entry name" value="PRK05690.1"/>
    <property type="match status" value="1"/>
</dbReference>
<keyword evidence="5 11" id="KW-0479">Metal-binding</keyword>
<feature type="binding site" evidence="11">
    <location>
        <position position="209"/>
    </location>
    <ligand>
        <name>Zn(2+)</name>
        <dbReference type="ChEBI" id="CHEBI:29105"/>
    </ligand>
</feature>
<accession>A0ABD2WUE1</accession>
<dbReference type="PROSITE" id="PS50206">
    <property type="entry name" value="RHODANESE_3"/>
    <property type="match status" value="1"/>
</dbReference>
<evidence type="ECO:0000313" key="15">
    <source>
        <dbReference type="Proteomes" id="UP001627154"/>
    </source>
</evidence>
<dbReference type="GO" id="GO:0046872">
    <property type="term" value="F:metal ion binding"/>
    <property type="evidence" value="ECO:0007669"/>
    <property type="project" value="UniProtKB-KW"/>
</dbReference>
<feature type="coiled-coil region" evidence="12">
    <location>
        <begin position="3"/>
        <end position="37"/>
    </location>
</feature>
<organism evidence="14 15">
    <name type="scientific">Trichogramma kaykai</name>
    <dbReference type="NCBI Taxonomy" id="54128"/>
    <lineage>
        <taxon>Eukaryota</taxon>
        <taxon>Metazoa</taxon>
        <taxon>Ecdysozoa</taxon>
        <taxon>Arthropoda</taxon>
        <taxon>Hexapoda</taxon>
        <taxon>Insecta</taxon>
        <taxon>Pterygota</taxon>
        <taxon>Neoptera</taxon>
        <taxon>Endopterygota</taxon>
        <taxon>Hymenoptera</taxon>
        <taxon>Apocrita</taxon>
        <taxon>Proctotrupomorpha</taxon>
        <taxon>Chalcidoidea</taxon>
        <taxon>Trichogrammatidae</taxon>
        <taxon>Trichogramma</taxon>
    </lineage>
</organism>
<dbReference type="EC" id="2.8.1.-" evidence="11"/>
<evidence type="ECO:0000256" key="8">
    <source>
        <dbReference type="ARBA" id="ARBA00022840"/>
    </source>
</evidence>
<comment type="subcellular location">
    <subcellularLocation>
        <location evidence="1">Cytoplasm</location>
        <location evidence="1">Cytosol</location>
    </subcellularLocation>
</comment>
<feature type="binding site" evidence="11">
    <location>
        <position position="76"/>
    </location>
    <ligand>
        <name>ATP</name>
        <dbReference type="ChEBI" id="CHEBI:30616"/>
    </ligand>
</feature>
<comment type="cofactor">
    <cofactor evidence="11">
        <name>Zn(2+)</name>
        <dbReference type="ChEBI" id="CHEBI:29105"/>
    </cofactor>
    <text evidence="11">Binds 1 zinc ion per subunit.</text>
</comment>
<evidence type="ECO:0000256" key="10">
    <source>
        <dbReference type="ARBA" id="ARBA00023268"/>
    </source>
</evidence>
<dbReference type="Proteomes" id="UP001627154">
    <property type="component" value="Unassembled WGS sequence"/>
</dbReference>
<dbReference type="Pfam" id="PF00581">
    <property type="entry name" value="Rhodanese"/>
    <property type="match status" value="1"/>
</dbReference>
<dbReference type="PANTHER" id="PTHR10953">
    <property type="entry name" value="UBIQUITIN-ACTIVATING ENZYME E1"/>
    <property type="match status" value="1"/>
</dbReference>
<feature type="active site" description="Cysteine persulfide intermediate; for sulfurtransferase activity" evidence="11">
    <location>
        <position position="388"/>
    </location>
</feature>
<feature type="binding site" evidence="11">
    <location>
        <position position="97"/>
    </location>
    <ligand>
        <name>ATP</name>
        <dbReference type="ChEBI" id="CHEBI:30616"/>
    </ligand>
</feature>
<comment type="caution">
    <text evidence="14">The sequence shown here is derived from an EMBL/GenBank/DDBJ whole genome shotgun (WGS) entry which is preliminary data.</text>
</comment>